<sequence length="407" mass="43857">MGSHRIWLSIVAQVGVFALGVGLWLALSQGYYATALVCGLAAVGLAVAGVNSPAFHLARERLRARLSPAPIFTAELGRRRLQMLLDQAPSPLLLQTDDGQIIAVNRAARQLFGVAYALPLAVRRTLVGDGGDLFTPGQQIVWEGHTFAVQHNELIEDERTSQLAILTDISADVRAAEATALRDLLRVLNHELMNALTPVASMSKSALDLLHDDTPHSRELAIKALERVVARTEGLHDFINAYRALTRLPPPSLQPVRLSEWLDVLHESFTAQWSDKGVSLLWEVPAEDALIRMDEDQMWLCAGNLLNNAAQAALEKGGDPKVRLHATTGDSSLSVVIEDSGPGIPAEHGRQVFMPFFTTKATGTGVGLSLARQIVQGHGSDLSLLPLSPGDPDALGGARFAFSLSRI</sequence>
<gene>
    <name evidence="11" type="ORF">EM6_2243</name>
</gene>
<dbReference type="Pfam" id="PF02518">
    <property type="entry name" value="HATPase_c"/>
    <property type="match status" value="1"/>
</dbReference>
<evidence type="ECO:0000256" key="5">
    <source>
        <dbReference type="ARBA" id="ARBA00022777"/>
    </source>
</evidence>
<evidence type="ECO:0000256" key="2">
    <source>
        <dbReference type="ARBA" id="ARBA00012438"/>
    </source>
</evidence>
<evidence type="ECO:0000259" key="10">
    <source>
        <dbReference type="PROSITE" id="PS50112"/>
    </source>
</evidence>
<evidence type="ECO:0000256" key="6">
    <source>
        <dbReference type="ARBA" id="ARBA00022840"/>
    </source>
</evidence>
<dbReference type="RefSeq" id="WP_126423115.1">
    <property type="nucleotide sequence ID" value="NZ_AP018828.1"/>
</dbReference>
<reference evidence="12" key="2">
    <citation type="journal article" date="2017" name="Plant Physiol. Biochem.">
        <title>Differential oxidative and antioxidative response of duckweed Lemna minor toward plant growth promoting/inhibiting bacteria.</title>
        <authorList>
            <person name="Ishizawa H."/>
            <person name="Kuroda M."/>
            <person name="Morikawa M."/>
            <person name="Ike M."/>
        </authorList>
    </citation>
    <scope>NUCLEOTIDE SEQUENCE [LARGE SCALE GENOMIC DNA]</scope>
    <source>
        <strain evidence="12">M6</strain>
    </source>
</reference>
<name>A0A3G9G706_9CAUL</name>
<reference evidence="12" key="1">
    <citation type="journal article" date="2017" name="Biotechnol. Biofuels">
        <title>Evaluation of environmental bacterial communities as a factor affecting the growth of duckweed Lemna minor.</title>
        <authorList>
            <person name="Ishizawa H."/>
            <person name="Kuroda M."/>
            <person name="Morikawa M."/>
            <person name="Ike M."/>
        </authorList>
    </citation>
    <scope>NUCLEOTIDE SEQUENCE [LARGE SCALE GENOMIC DNA]</scope>
    <source>
        <strain evidence="12">M6</strain>
    </source>
</reference>
<keyword evidence="8" id="KW-0812">Transmembrane</keyword>
<proteinExistence type="predicted"/>
<protein>
    <recommendedName>
        <fullName evidence="2">histidine kinase</fullName>
        <ecNumber evidence="2">2.7.13.3</ecNumber>
    </recommendedName>
</protein>
<evidence type="ECO:0000259" key="9">
    <source>
        <dbReference type="PROSITE" id="PS50109"/>
    </source>
</evidence>
<dbReference type="InterPro" id="IPR005467">
    <property type="entry name" value="His_kinase_dom"/>
</dbReference>
<dbReference type="PROSITE" id="PS50109">
    <property type="entry name" value="HIS_KIN"/>
    <property type="match status" value="1"/>
</dbReference>
<dbReference type="PRINTS" id="PR00344">
    <property type="entry name" value="BCTRLSENSOR"/>
</dbReference>
<dbReference type="OrthoDB" id="1931120at2"/>
<dbReference type="Pfam" id="PF13188">
    <property type="entry name" value="PAS_8"/>
    <property type="match status" value="1"/>
</dbReference>
<evidence type="ECO:0000256" key="3">
    <source>
        <dbReference type="ARBA" id="ARBA00022679"/>
    </source>
</evidence>
<dbReference type="InterPro" id="IPR000014">
    <property type="entry name" value="PAS"/>
</dbReference>
<dbReference type="PANTHER" id="PTHR43065">
    <property type="entry name" value="SENSOR HISTIDINE KINASE"/>
    <property type="match status" value="1"/>
</dbReference>
<feature type="transmembrane region" description="Helical" evidence="8">
    <location>
        <begin position="33"/>
        <end position="55"/>
    </location>
</feature>
<evidence type="ECO:0000313" key="12">
    <source>
        <dbReference type="Proteomes" id="UP000278756"/>
    </source>
</evidence>
<dbReference type="InterPro" id="IPR035965">
    <property type="entry name" value="PAS-like_dom_sf"/>
</dbReference>
<keyword evidence="5 11" id="KW-0418">Kinase</keyword>
<evidence type="ECO:0000256" key="1">
    <source>
        <dbReference type="ARBA" id="ARBA00000085"/>
    </source>
</evidence>
<dbReference type="GO" id="GO:0000160">
    <property type="term" value="P:phosphorelay signal transduction system"/>
    <property type="evidence" value="ECO:0007669"/>
    <property type="project" value="UniProtKB-KW"/>
</dbReference>
<dbReference type="GO" id="GO:0004673">
    <property type="term" value="F:protein histidine kinase activity"/>
    <property type="evidence" value="ECO:0007669"/>
    <property type="project" value="UniProtKB-EC"/>
</dbReference>
<evidence type="ECO:0000256" key="4">
    <source>
        <dbReference type="ARBA" id="ARBA00022741"/>
    </source>
</evidence>
<dbReference type="GO" id="GO:0005524">
    <property type="term" value="F:ATP binding"/>
    <property type="evidence" value="ECO:0007669"/>
    <property type="project" value="UniProtKB-KW"/>
</dbReference>
<dbReference type="Gene3D" id="3.30.565.10">
    <property type="entry name" value="Histidine kinase-like ATPase, C-terminal domain"/>
    <property type="match status" value="1"/>
</dbReference>
<dbReference type="InterPro" id="IPR004358">
    <property type="entry name" value="Sig_transdc_His_kin-like_C"/>
</dbReference>
<dbReference type="SUPFAM" id="SSF55785">
    <property type="entry name" value="PYP-like sensor domain (PAS domain)"/>
    <property type="match status" value="1"/>
</dbReference>
<keyword evidence="3" id="KW-0808">Transferase</keyword>
<dbReference type="PANTHER" id="PTHR43065:SF46">
    <property type="entry name" value="C4-DICARBOXYLATE TRANSPORT SENSOR PROTEIN DCTB"/>
    <property type="match status" value="1"/>
</dbReference>
<dbReference type="SMART" id="SM00387">
    <property type="entry name" value="HATPase_c"/>
    <property type="match status" value="1"/>
</dbReference>
<comment type="catalytic activity">
    <reaction evidence="1">
        <text>ATP + protein L-histidine = ADP + protein N-phospho-L-histidine.</text>
        <dbReference type="EC" id="2.7.13.3"/>
    </reaction>
</comment>
<organism evidence="11 12">
    <name type="scientific">Asticcacaulis excentricus</name>
    <dbReference type="NCBI Taxonomy" id="78587"/>
    <lineage>
        <taxon>Bacteria</taxon>
        <taxon>Pseudomonadati</taxon>
        <taxon>Pseudomonadota</taxon>
        <taxon>Alphaproteobacteria</taxon>
        <taxon>Caulobacterales</taxon>
        <taxon>Caulobacteraceae</taxon>
        <taxon>Asticcacaulis</taxon>
    </lineage>
</organism>
<keyword evidence="8" id="KW-1133">Transmembrane helix</keyword>
<dbReference type="InterPro" id="IPR036890">
    <property type="entry name" value="HATPase_C_sf"/>
</dbReference>
<feature type="transmembrane region" description="Helical" evidence="8">
    <location>
        <begin position="7"/>
        <end position="27"/>
    </location>
</feature>
<dbReference type="AlphaFoldDB" id="A0A3G9G706"/>
<dbReference type="EMBL" id="AP018828">
    <property type="protein sequence ID" value="BBF81641.1"/>
    <property type="molecule type" value="Genomic_DNA"/>
</dbReference>
<keyword evidence="4" id="KW-0547">Nucleotide-binding</keyword>
<dbReference type="EC" id="2.7.13.3" evidence="2"/>
<dbReference type="PROSITE" id="PS50112">
    <property type="entry name" value="PAS"/>
    <property type="match status" value="1"/>
</dbReference>
<keyword evidence="7" id="KW-0902">Two-component regulatory system</keyword>
<evidence type="ECO:0000256" key="8">
    <source>
        <dbReference type="SAM" id="Phobius"/>
    </source>
</evidence>
<feature type="domain" description="Histidine kinase" evidence="9">
    <location>
        <begin position="187"/>
        <end position="407"/>
    </location>
</feature>
<keyword evidence="6" id="KW-0067">ATP-binding</keyword>
<dbReference type="SUPFAM" id="SSF55874">
    <property type="entry name" value="ATPase domain of HSP90 chaperone/DNA topoisomerase II/histidine kinase"/>
    <property type="match status" value="1"/>
</dbReference>
<dbReference type="InterPro" id="IPR003594">
    <property type="entry name" value="HATPase_dom"/>
</dbReference>
<keyword evidence="8" id="KW-0472">Membrane</keyword>
<evidence type="ECO:0000256" key="7">
    <source>
        <dbReference type="ARBA" id="ARBA00023012"/>
    </source>
</evidence>
<accession>A0A3G9G706</accession>
<evidence type="ECO:0000313" key="11">
    <source>
        <dbReference type="EMBL" id="BBF81641.1"/>
    </source>
</evidence>
<feature type="domain" description="PAS" evidence="10">
    <location>
        <begin position="77"/>
        <end position="113"/>
    </location>
</feature>
<dbReference type="Proteomes" id="UP000278756">
    <property type="component" value="Chromosome 2"/>
</dbReference>